<organism evidence="2 3">
    <name type="scientific">Nocardia nova SH22a</name>
    <dbReference type="NCBI Taxonomy" id="1415166"/>
    <lineage>
        <taxon>Bacteria</taxon>
        <taxon>Bacillati</taxon>
        <taxon>Actinomycetota</taxon>
        <taxon>Actinomycetes</taxon>
        <taxon>Mycobacteriales</taxon>
        <taxon>Nocardiaceae</taxon>
        <taxon>Nocardia</taxon>
    </lineage>
</organism>
<dbReference type="HOGENOM" id="CLU_1863095_0_0_11"/>
<sequence>MRDFGIEVFDLWTAMWNGELELAERIMAPRFTLRYAQPGAVAYDAIHDPAAFARQIAEFRRSMPGLRFEVQGDAVVDLGEGRTGLVARPYGACRPGADGDVRVSGTDILRLDAGLIVEVWSVSGGLHGRPYYPATAA</sequence>
<dbReference type="AlphaFoldDB" id="W5TFA9"/>
<dbReference type="Pfam" id="PF12680">
    <property type="entry name" value="SnoaL_2"/>
    <property type="match status" value="1"/>
</dbReference>
<dbReference type="EMBL" id="CP006850">
    <property type="protein sequence ID" value="AHH18035.1"/>
    <property type="molecule type" value="Genomic_DNA"/>
</dbReference>
<dbReference type="InterPro" id="IPR037401">
    <property type="entry name" value="SnoaL-like"/>
</dbReference>
<reference evidence="2 3" key="1">
    <citation type="journal article" date="2014" name="Appl. Environ. Microbiol.">
        <title>Insights into the Microbial Degradation of Rubber and Gutta-Percha by Analysis of the Complete Genome of Nocardia nova SH22a.</title>
        <authorList>
            <person name="Luo Q."/>
            <person name="Hiessl S."/>
            <person name="Poehlein A."/>
            <person name="Daniel R."/>
            <person name="Steinbuchel A."/>
        </authorList>
    </citation>
    <scope>NUCLEOTIDE SEQUENCE [LARGE SCALE GENOMIC DNA]</scope>
    <source>
        <strain evidence="2">SH22a</strain>
    </source>
</reference>
<dbReference type="InterPro" id="IPR032710">
    <property type="entry name" value="NTF2-like_dom_sf"/>
</dbReference>
<gene>
    <name evidence="2" type="ORF">NONO_c32480</name>
</gene>
<evidence type="ECO:0000259" key="1">
    <source>
        <dbReference type="Pfam" id="PF12680"/>
    </source>
</evidence>
<evidence type="ECO:0000313" key="2">
    <source>
        <dbReference type="EMBL" id="AHH18035.1"/>
    </source>
</evidence>
<dbReference type="Proteomes" id="UP000019150">
    <property type="component" value="Chromosome"/>
</dbReference>
<feature type="domain" description="SnoaL-like" evidence="1">
    <location>
        <begin position="11"/>
        <end position="119"/>
    </location>
</feature>
<dbReference type="Gene3D" id="3.10.450.50">
    <property type="match status" value="1"/>
</dbReference>
<dbReference type="PATRIC" id="fig|1415166.3.peg.3332"/>
<protein>
    <submittedName>
        <fullName evidence="2">SnoaL-like domain-containing protein</fullName>
    </submittedName>
</protein>
<dbReference type="eggNOG" id="COG5485">
    <property type="taxonomic scope" value="Bacteria"/>
</dbReference>
<keyword evidence="3" id="KW-1185">Reference proteome</keyword>
<dbReference type="RefSeq" id="WP_202807996.1">
    <property type="nucleotide sequence ID" value="NZ_CP006850.1"/>
</dbReference>
<proteinExistence type="predicted"/>
<accession>W5TFA9</accession>
<evidence type="ECO:0000313" key="3">
    <source>
        <dbReference type="Proteomes" id="UP000019150"/>
    </source>
</evidence>
<name>W5TFA9_9NOCA</name>
<dbReference type="KEGG" id="nno:NONO_c32480"/>
<dbReference type="SUPFAM" id="SSF54427">
    <property type="entry name" value="NTF2-like"/>
    <property type="match status" value="1"/>
</dbReference>